<gene>
    <name evidence="1" type="ORF">VIBNISOn1_1390003</name>
</gene>
<comment type="caution">
    <text evidence="1">The sequence shown here is derived from an EMBL/GenBank/DDBJ whole genome shotgun (WGS) entry which is preliminary data.</text>
</comment>
<dbReference type="Proteomes" id="UP000018211">
    <property type="component" value="Unassembled WGS sequence"/>
</dbReference>
<accession>A0AAV2VL04</accession>
<reference evidence="1 2" key="1">
    <citation type="journal article" date="2013" name="ISME J.">
        <title>Comparative genomics of pathogenic lineages of Vibrio nigripulchritudo identifies virulence-associated traits.</title>
        <authorList>
            <person name="Goudenege D."/>
            <person name="Labreuche Y."/>
            <person name="Krin E."/>
            <person name="Ansquer D."/>
            <person name="Mangenot S."/>
            <person name="Calteau A."/>
            <person name="Medigue C."/>
            <person name="Mazel D."/>
            <person name="Polz M.F."/>
            <person name="Le Roux F."/>
        </authorList>
    </citation>
    <scope>NUCLEOTIDE SEQUENCE [LARGE SCALE GENOMIC DNA]</scope>
    <source>
        <strain evidence="1 2">SOn1</strain>
    </source>
</reference>
<evidence type="ECO:0000313" key="1">
    <source>
        <dbReference type="EMBL" id="CCO45124.1"/>
    </source>
</evidence>
<sequence length="51" mass="5819">MHHTLSKTVPLVLPVSYQNMNTSTQIQTNNPTIRKKDLSATYLDSVINYQL</sequence>
<evidence type="ECO:0000313" key="2">
    <source>
        <dbReference type="Proteomes" id="UP000018211"/>
    </source>
</evidence>
<dbReference type="EMBL" id="CAOF01000045">
    <property type="protein sequence ID" value="CCO45124.1"/>
    <property type="molecule type" value="Genomic_DNA"/>
</dbReference>
<dbReference type="AlphaFoldDB" id="A0AAV2VL04"/>
<protein>
    <submittedName>
        <fullName evidence="1">Uncharacterized protein</fullName>
    </submittedName>
</protein>
<organism evidence="1 2">
    <name type="scientific">Vibrio nigripulchritudo SOn1</name>
    <dbReference type="NCBI Taxonomy" id="1238450"/>
    <lineage>
        <taxon>Bacteria</taxon>
        <taxon>Pseudomonadati</taxon>
        <taxon>Pseudomonadota</taxon>
        <taxon>Gammaproteobacteria</taxon>
        <taxon>Vibrionales</taxon>
        <taxon>Vibrionaceae</taxon>
        <taxon>Vibrio</taxon>
    </lineage>
</organism>
<name>A0AAV2VL04_9VIBR</name>
<proteinExistence type="predicted"/>